<evidence type="ECO:0000313" key="1">
    <source>
        <dbReference type="EMBL" id="KAG0426977.1"/>
    </source>
</evidence>
<feature type="non-terminal residue" evidence="1">
    <location>
        <position position="62"/>
    </location>
</feature>
<dbReference type="EMBL" id="JABSTQ010009669">
    <property type="protein sequence ID" value="KAG0426977.1"/>
    <property type="molecule type" value="Genomic_DNA"/>
</dbReference>
<accession>A0AC60Q1Y3</accession>
<sequence>CQISTDAQDEVPRNGNCDNYRNFSTCPGRKDGVSGCPVVPESKRKTSPHKERFHRDVDAATV</sequence>
<feature type="non-terminal residue" evidence="1">
    <location>
        <position position="1"/>
    </location>
</feature>
<evidence type="ECO:0000313" key="2">
    <source>
        <dbReference type="Proteomes" id="UP000805193"/>
    </source>
</evidence>
<dbReference type="Proteomes" id="UP000805193">
    <property type="component" value="Unassembled WGS sequence"/>
</dbReference>
<comment type="caution">
    <text evidence="1">The sequence shown here is derived from an EMBL/GenBank/DDBJ whole genome shotgun (WGS) entry which is preliminary data.</text>
</comment>
<proteinExistence type="predicted"/>
<reference evidence="1 2" key="1">
    <citation type="journal article" date="2020" name="Cell">
        <title>Large-Scale Comparative Analyses of Tick Genomes Elucidate Their Genetic Diversity and Vector Capacities.</title>
        <authorList>
            <consortium name="Tick Genome and Microbiome Consortium (TIGMIC)"/>
            <person name="Jia N."/>
            <person name="Wang J."/>
            <person name="Shi W."/>
            <person name="Du L."/>
            <person name="Sun Y."/>
            <person name="Zhan W."/>
            <person name="Jiang J.F."/>
            <person name="Wang Q."/>
            <person name="Zhang B."/>
            <person name="Ji P."/>
            <person name="Bell-Sakyi L."/>
            <person name="Cui X.M."/>
            <person name="Yuan T.T."/>
            <person name="Jiang B.G."/>
            <person name="Yang W.F."/>
            <person name="Lam T.T."/>
            <person name="Chang Q.C."/>
            <person name="Ding S.J."/>
            <person name="Wang X.J."/>
            <person name="Zhu J.G."/>
            <person name="Ruan X.D."/>
            <person name="Zhao L."/>
            <person name="Wei J.T."/>
            <person name="Ye R.Z."/>
            <person name="Que T.C."/>
            <person name="Du C.H."/>
            <person name="Zhou Y.H."/>
            <person name="Cheng J.X."/>
            <person name="Dai P.F."/>
            <person name="Guo W.B."/>
            <person name="Han X.H."/>
            <person name="Huang E.J."/>
            <person name="Li L.F."/>
            <person name="Wei W."/>
            <person name="Gao Y.C."/>
            <person name="Liu J.Z."/>
            <person name="Shao H.Z."/>
            <person name="Wang X."/>
            <person name="Wang C.C."/>
            <person name="Yang T.C."/>
            <person name="Huo Q.B."/>
            <person name="Li W."/>
            <person name="Chen H.Y."/>
            <person name="Chen S.E."/>
            <person name="Zhou L.G."/>
            <person name="Ni X.B."/>
            <person name="Tian J.H."/>
            <person name="Sheng Y."/>
            <person name="Liu T."/>
            <person name="Pan Y.S."/>
            <person name="Xia L.Y."/>
            <person name="Li J."/>
            <person name="Zhao F."/>
            <person name="Cao W.C."/>
        </authorList>
    </citation>
    <scope>NUCLEOTIDE SEQUENCE [LARGE SCALE GENOMIC DNA]</scope>
    <source>
        <strain evidence="1">Iper-2018</strain>
    </source>
</reference>
<organism evidence="1 2">
    <name type="scientific">Ixodes persulcatus</name>
    <name type="common">Taiga tick</name>
    <dbReference type="NCBI Taxonomy" id="34615"/>
    <lineage>
        <taxon>Eukaryota</taxon>
        <taxon>Metazoa</taxon>
        <taxon>Ecdysozoa</taxon>
        <taxon>Arthropoda</taxon>
        <taxon>Chelicerata</taxon>
        <taxon>Arachnida</taxon>
        <taxon>Acari</taxon>
        <taxon>Parasitiformes</taxon>
        <taxon>Ixodida</taxon>
        <taxon>Ixodoidea</taxon>
        <taxon>Ixodidae</taxon>
        <taxon>Ixodinae</taxon>
        <taxon>Ixodes</taxon>
    </lineage>
</organism>
<keyword evidence="2" id="KW-1185">Reference proteome</keyword>
<protein>
    <submittedName>
        <fullName evidence="1">Uncharacterized protein</fullName>
    </submittedName>
</protein>
<gene>
    <name evidence="1" type="ORF">HPB47_025959</name>
</gene>
<name>A0AC60Q1Y3_IXOPE</name>